<sequence>MSSTSDTREGQLIPEIQPHPPADSPLTKPITFGLYKAHRRNASPQTNASNPFTDPEPPNPVYLHRPPPLRFYGPAASSLSVATIDSDVLSPPQSPWAVSRAPSQEMLRPERFPSDLPERPKSEKKPFFTRAKERVYKHVEPAAVLHLIDFRPWFWPFTIKKYSVLFLIACAIAGIIVSNMYFHWIDKSMKITRTYMLPVLIISVCAEPLIMIIILLVAKMPDIPKEEVDMIMNQNKQDEDIEARASEKKREPQGPFETALVIPCHDTDETAMRTTLESAFPHFRPQDIFLVDNGRTRHPRHPTCNFRAFIRSIHPDIVYIWSPIGSKNAAQLVGTLAARDYKYIMTVDDDVCIPMNFRAPTEMIDERFKAVAYPLKAMDADCNVPLWMVAWQDVEYRLAGISKMAEDRLCGVQFPHGAGWFVERDTFLTLMEYYHPMDFIAEDCNAGLGINRMGKGIRCDGRSYLATEVPTTLFGPGLNWWKQRQKSWEMGRHGQLFAYIRQFLWSMPPRRTVQGILWHKLTYFYLICCIAIDWLRIPTIIALGRTATWWRNAVLLMLFSAIPPLYYSYVSCRRRPDMKPRFWACFTYPWYKQLYTVVSIFGAIRAVGYFFGGHPRPPTIQQMLKNKDDRCFWLDPRFATNPAYLADEGEAIEAAKAGESTEALNEKSQAAPPPDLVNPFLDPPRAAYHARRPSASEIEIDVTPEVSTPERPEFHFMSSPFADSSVTLAGPGTVTPGSRSRPSSGRGPGALGREWTGGSELTLVEAAGPERCRTPVVKAPVGPFVLRTVDEGVPALPKGGYFAYTPPGAVEAPLRVVN</sequence>
<feature type="compositionally biased region" description="Basic and acidic residues" evidence="1">
    <location>
        <begin position="107"/>
        <end position="123"/>
    </location>
</feature>
<organism evidence="3 4">
    <name type="scientific">Trichodelitschia bisporula</name>
    <dbReference type="NCBI Taxonomy" id="703511"/>
    <lineage>
        <taxon>Eukaryota</taxon>
        <taxon>Fungi</taxon>
        <taxon>Dikarya</taxon>
        <taxon>Ascomycota</taxon>
        <taxon>Pezizomycotina</taxon>
        <taxon>Dothideomycetes</taxon>
        <taxon>Dothideomycetes incertae sedis</taxon>
        <taxon>Phaeotrichales</taxon>
        <taxon>Phaeotrichaceae</taxon>
        <taxon>Trichodelitschia</taxon>
    </lineage>
</organism>
<dbReference type="AlphaFoldDB" id="A0A6G1HKZ5"/>
<dbReference type="EMBL" id="ML996706">
    <property type="protein sequence ID" value="KAF2396507.1"/>
    <property type="molecule type" value="Genomic_DNA"/>
</dbReference>
<feature type="region of interest" description="Disordered" evidence="1">
    <location>
        <begin position="90"/>
        <end position="123"/>
    </location>
</feature>
<keyword evidence="2" id="KW-0812">Transmembrane</keyword>
<protein>
    <submittedName>
        <fullName evidence="3">Uncharacterized protein</fullName>
    </submittedName>
</protein>
<reference evidence="3" key="1">
    <citation type="journal article" date="2020" name="Stud. Mycol.">
        <title>101 Dothideomycetes genomes: a test case for predicting lifestyles and emergence of pathogens.</title>
        <authorList>
            <person name="Haridas S."/>
            <person name="Albert R."/>
            <person name="Binder M."/>
            <person name="Bloem J."/>
            <person name="Labutti K."/>
            <person name="Salamov A."/>
            <person name="Andreopoulos B."/>
            <person name="Baker S."/>
            <person name="Barry K."/>
            <person name="Bills G."/>
            <person name="Bluhm B."/>
            <person name="Cannon C."/>
            <person name="Castanera R."/>
            <person name="Culley D."/>
            <person name="Daum C."/>
            <person name="Ezra D."/>
            <person name="Gonzalez J."/>
            <person name="Henrissat B."/>
            <person name="Kuo A."/>
            <person name="Liang C."/>
            <person name="Lipzen A."/>
            <person name="Lutzoni F."/>
            <person name="Magnuson J."/>
            <person name="Mondo S."/>
            <person name="Nolan M."/>
            <person name="Ohm R."/>
            <person name="Pangilinan J."/>
            <person name="Park H.-J."/>
            <person name="Ramirez L."/>
            <person name="Alfaro M."/>
            <person name="Sun H."/>
            <person name="Tritt A."/>
            <person name="Yoshinaga Y."/>
            <person name="Zwiers L.-H."/>
            <person name="Turgeon B."/>
            <person name="Goodwin S."/>
            <person name="Spatafora J."/>
            <person name="Crous P."/>
            <person name="Grigoriev I."/>
        </authorList>
    </citation>
    <scope>NUCLEOTIDE SEQUENCE</scope>
    <source>
        <strain evidence="3">CBS 262.69</strain>
    </source>
</reference>
<feature type="transmembrane region" description="Helical" evidence="2">
    <location>
        <begin position="517"/>
        <end position="537"/>
    </location>
</feature>
<keyword evidence="4" id="KW-1185">Reference proteome</keyword>
<evidence type="ECO:0000313" key="3">
    <source>
        <dbReference type="EMBL" id="KAF2396507.1"/>
    </source>
</evidence>
<feature type="region of interest" description="Disordered" evidence="1">
    <location>
        <begin position="705"/>
        <end position="755"/>
    </location>
</feature>
<dbReference type="OrthoDB" id="2590398at2759"/>
<keyword evidence="2" id="KW-1133">Transmembrane helix</keyword>
<proteinExistence type="predicted"/>
<feature type="transmembrane region" description="Helical" evidence="2">
    <location>
        <begin position="164"/>
        <end position="184"/>
    </location>
</feature>
<feature type="compositionally biased region" description="Low complexity" evidence="1">
    <location>
        <begin position="736"/>
        <end position="745"/>
    </location>
</feature>
<name>A0A6G1HKZ5_9PEZI</name>
<dbReference type="Proteomes" id="UP000799640">
    <property type="component" value="Unassembled WGS sequence"/>
</dbReference>
<accession>A0A6G1HKZ5</accession>
<feature type="transmembrane region" description="Helical" evidence="2">
    <location>
        <begin position="196"/>
        <end position="218"/>
    </location>
</feature>
<feature type="region of interest" description="Disordered" evidence="1">
    <location>
        <begin position="1"/>
        <end position="65"/>
    </location>
</feature>
<feature type="transmembrane region" description="Helical" evidence="2">
    <location>
        <begin position="549"/>
        <end position="569"/>
    </location>
</feature>
<dbReference type="Gene3D" id="3.90.550.10">
    <property type="entry name" value="Spore Coat Polysaccharide Biosynthesis Protein SpsA, Chain A"/>
    <property type="match status" value="1"/>
</dbReference>
<gene>
    <name evidence="3" type="ORF">EJ06DRAFT_559647</name>
</gene>
<evidence type="ECO:0000313" key="4">
    <source>
        <dbReference type="Proteomes" id="UP000799640"/>
    </source>
</evidence>
<dbReference type="SUPFAM" id="SSF53448">
    <property type="entry name" value="Nucleotide-diphospho-sugar transferases"/>
    <property type="match status" value="1"/>
</dbReference>
<evidence type="ECO:0000256" key="2">
    <source>
        <dbReference type="SAM" id="Phobius"/>
    </source>
</evidence>
<feature type="compositionally biased region" description="Polar residues" evidence="1">
    <location>
        <begin position="42"/>
        <end position="52"/>
    </location>
</feature>
<evidence type="ECO:0000256" key="1">
    <source>
        <dbReference type="SAM" id="MobiDB-lite"/>
    </source>
</evidence>
<feature type="transmembrane region" description="Helical" evidence="2">
    <location>
        <begin position="590"/>
        <end position="611"/>
    </location>
</feature>
<keyword evidence="2" id="KW-0472">Membrane</keyword>
<feature type="compositionally biased region" description="Pro residues" evidence="1">
    <location>
        <begin position="54"/>
        <end position="65"/>
    </location>
</feature>
<dbReference type="InterPro" id="IPR029044">
    <property type="entry name" value="Nucleotide-diphossugar_trans"/>
</dbReference>